<dbReference type="PANTHER" id="PTHR34222">
    <property type="entry name" value="GAG_PRE-INTEGRS DOMAIN-CONTAINING PROTEIN"/>
    <property type="match status" value="1"/>
</dbReference>
<proteinExistence type="predicted"/>
<accession>A0AAN8THU5</accession>
<reference evidence="2 3" key="1">
    <citation type="submission" date="2024-02" db="EMBL/GenBank/DDBJ databases">
        <title>de novo genome assembly of Solanum bulbocastanum strain 11H21.</title>
        <authorList>
            <person name="Hosaka A.J."/>
        </authorList>
    </citation>
    <scope>NUCLEOTIDE SEQUENCE [LARGE SCALE GENOMIC DNA]</scope>
    <source>
        <tissue evidence="2">Young leaves</tissue>
    </source>
</reference>
<evidence type="ECO:0000313" key="3">
    <source>
        <dbReference type="Proteomes" id="UP001371456"/>
    </source>
</evidence>
<name>A0AAN8THU5_SOLBU</name>
<dbReference type="EMBL" id="JBANQN010000007">
    <property type="protein sequence ID" value="KAK6784041.1"/>
    <property type="molecule type" value="Genomic_DNA"/>
</dbReference>
<evidence type="ECO:0000259" key="1">
    <source>
        <dbReference type="Pfam" id="PF03732"/>
    </source>
</evidence>
<feature type="domain" description="Retrotransposon gag" evidence="1">
    <location>
        <begin position="27"/>
        <end position="77"/>
    </location>
</feature>
<comment type="caution">
    <text evidence="2">The sequence shown here is derived from an EMBL/GenBank/DDBJ whole genome shotgun (WGS) entry which is preliminary data.</text>
</comment>
<sequence>MENYISWLTCNVSKELFSGIHYSSSAHQVWLDLKKCFDKINGSRIYQLHRSIFTLTQGTSSVSSYYTRLRNIWYEYDSILPPPSCDCHKAKDYVEQMQYQRLLQFLIGLSDRYSHARGQILMMPSLPNVDQAYAIVIQDESQKEIDGSVHEGMESLAMYTIRNHMPPKFNSQPQFDSKQTRKKNYHSLYCDFCNMKGHIRTNCKKLKKCDHYYTTGHVKDDCFLLIGYPENFKGKKKGKCSYMGR</sequence>
<organism evidence="2 3">
    <name type="scientific">Solanum bulbocastanum</name>
    <name type="common">Wild potato</name>
    <dbReference type="NCBI Taxonomy" id="147425"/>
    <lineage>
        <taxon>Eukaryota</taxon>
        <taxon>Viridiplantae</taxon>
        <taxon>Streptophyta</taxon>
        <taxon>Embryophyta</taxon>
        <taxon>Tracheophyta</taxon>
        <taxon>Spermatophyta</taxon>
        <taxon>Magnoliopsida</taxon>
        <taxon>eudicotyledons</taxon>
        <taxon>Gunneridae</taxon>
        <taxon>Pentapetalae</taxon>
        <taxon>asterids</taxon>
        <taxon>lamiids</taxon>
        <taxon>Solanales</taxon>
        <taxon>Solanaceae</taxon>
        <taxon>Solanoideae</taxon>
        <taxon>Solaneae</taxon>
        <taxon>Solanum</taxon>
    </lineage>
</organism>
<dbReference type="InterPro" id="IPR005162">
    <property type="entry name" value="Retrotrans_gag_dom"/>
</dbReference>
<dbReference type="PANTHER" id="PTHR34222:SF87">
    <property type="entry name" value="CCHC-TYPE DOMAIN-CONTAINING PROTEIN"/>
    <property type="match status" value="1"/>
</dbReference>
<keyword evidence="3" id="KW-1185">Reference proteome</keyword>
<evidence type="ECO:0000313" key="2">
    <source>
        <dbReference type="EMBL" id="KAK6784041.1"/>
    </source>
</evidence>
<dbReference type="Proteomes" id="UP001371456">
    <property type="component" value="Unassembled WGS sequence"/>
</dbReference>
<dbReference type="Pfam" id="PF03732">
    <property type="entry name" value="Retrotrans_gag"/>
    <property type="match status" value="1"/>
</dbReference>
<gene>
    <name evidence="2" type="ORF">RDI58_017495</name>
</gene>
<protein>
    <recommendedName>
        <fullName evidence="1">Retrotransposon gag domain-containing protein</fullName>
    </recommendedName>
</protein>
<dbReference type="AlphaFoldDB" id="A0AAN8THU5"/>